<dbReference type="Proteomes" id="UP001331761">
    <property type="component" value="Unassembled WGS sequence"/>
</dbReference>
<dbReference type="AlphaFoldDB" id="A0AAN8FJX5"/>
<proteinExistence type="predicted"/>
<dbReference type="EMBL" id="WIXE01012926">
    <property type="protein sequence ID" value="KAK5975522.1"/>
    <property type="molecule type" value="Genomic_DNA"/>
</dbReference>
<gene>
    <name evidence="1" type="ORF">GCK32_000973</name>
</gene>
<protein>
    <submittedName>
        <fullName evidence="1">Uncharacterized protein</fullName>
    </submittedName>
</protein>
<sequence>HFSIAYNSGLPRLSSHWSNYPSCLVQIRTAANHSKAHRVTTIILLFSYFYLCCGWRHVYGGRHYRLNFLHDLGACAEASSWQTVLIDA</sequence>
<evidence type="ECO:0000313" key="2">
    <source>
        <dbReference type="Proteomes" id="UP001331761"/>
    </source>
</evidence>
<organism evidence="1 2">
    <name type="scientific">Trichostrongylus colubriformis</name>
    <name type="common">Black scour worm</name>
    <dbReference type="NCBI Taxonomy" id="6319"/>
    <lineage>
        <taxon>Eukaryota</taxon>
        <taxon>Metazoa</taxon>
        <taxon>Ecdysozoa</taxon>
        <taxon>Nematoda</taxon>
        <taxon>Chromadorea</taxon>
        <taxon>Rhabditida</taxon>
        <taxon>Rhabditina</taxon>
        <taxon>Rhabditomorpha</taxon>
        <taxon>Strongyloidea</taxon>
        <taxon>Trichostrongylidae</taxon>
        <taxon>Trichostrongylus</taxon>
    </lineage>
</organism>
<accession>A0AAN8FJX5</accession>
<feature type="non-terminal residue" evidence="1">
    <location>
        <position position="1"/>
    </location>
</feature>
<comment type="caution">
    <text evidence="1">The sequence shown here is derived from an EMBL/GenBank/DDBJ whole genome shotgun (WGS) entry which is preliminary data.</text>
</comment>
<reference evidence="1 2" key="1">
    <citation type="submission" date="2019-10" db="EMBL/GenBank/DDBJ databases">
        <title>Assembly and Annotation for the nematode Trichostrongylus colubriformis.</title>
        <authorList>
            <person name="Martin J."/>
        </authorList>
    </citation>
    <scope>NUCLEOTIDE SEQUENCE [LARGE SCALE GENOMIC DNA]</scope>
    <source>
        <strain evidence="1">G859</strain>
        <tissue evidence="1">Whole worm</tissue>
    </source>
</reference>
<evidence type="ECO:0000313" key="1">
    <source>
        <dbReference type="EMBL" id="KAK5975522.1"/>
    </source>
</evidence>
<keyword evidence="2" id="KW-1185">Reference proteome</keyword>
<name>A0AAN8FJX5_TRICO</name>